<dbReference type="STRING" id="1155689.SAMN05444278_10280"/>
<dbReference type="Gene3D" id="3.10.50.40">
    <property type="match status" value="2"/>
</dbReference>
<gene>
    <name evidence="4" type="ORF">SAMN05444278_10280</name>
</gene>
<keyword evidence="1" id="KW-0697">Rotamase</keyword>
<dbReference type="OrthoDB" id="14196at2"/>
<sequence>MKFAIRLIVFLLVTQLGFAQSYQADDVLFTIEGKAFTAADFVENYKKNLDIVVDEGQRGVNHYLDLYIDYQLKLSAAEDLGIDTSQSFLKEYKRYYKQLADNYIANGDVTEAMLKETFNRIKTEVRARHILIKIEGKQAKDTLKAYNKALSIADEVKKGADFSSLAKKYSADPSAQQNGGDMGWFNAFKMVYPFESATYQLKVNEVSEPVKTRFGYHIIQKTGERESRGKIKVAHIMVTPKPNDSTFNAEQRINEIYKLTKTEDFADLAKQYSADKNTAKIGGELPYFAVGGLNDDNFENTAFALTKVGDISKPIKTKFGWHIIKFLDQKPLEPYEAQKEDVRRQVKTSSRAKLINKKIAANLKQRYKPKFSRNHFMHVSDEISGLIENNKFRVDSVSNKKLLKSEFLKIQDKSYSYKDYFKYLELNQRTYTNQSSPIEVITASKEDYLYDKLIKFHRNNLVNINPEFAKSIKTFKEGILLFEVMEQKIWKPISKDSVSQKAYYESHKKEFFSKASIQAKLFSATNKSVLKDVRNAYINFKNQSKDSIFKTKQDNVLIETDTFTKESTKLPKVFLNRNGVTKIKKHNNTYLFIDILSKSPSRQLPFKEVRGKVISQLQKLKEEQWLSELRNHYKISINTSTLNKIEESLEDK</sequence>
<keyword evidence="2" id="KW-0732">Signal</keyword>
<feature type="signal peptide" evidence="2">
    <location>
        <begin position="1"/>
        <end position="24"/>
    </location>
</feature>
<keyword evidence="5" id="KW-1185">Reference proteome</keyword>
<dbReference type="PANTHER" id="PTHR47245">
    <property type="entry name" value="PEPTIDYLPROLYL ISOMERASE"/>
    <property type="match status" value="1"/>
</dbReference>
<dbReference type="SUPFAM" id="SSF54534">
    <property type="entry name" value="FKBP-like"/>
    <property type="match status" value="2"/>
</dbReference>
<evidence type="ECO:0000256" key="1">
    <source>
        <dbReference type="PROSITE-ProRule" id="PRU00278"/>
    </source>
</evidence>
<dbReference type="PROSITE" id="PS50198">
    <property type="entry name" value="PPIC_PPIASE_2"/>
    <property type="match status" value="2"/>
</dbReference>
<reference evidence="4 5" key="1">
    <citation type="submission" date="2016-11" db="EMBL/GenBank/DDBJ databases">
        <authorList>
            <person name="Jaros S."/>
            <person name="Januszkiewicz K."/>
            <person name="Wedrychowicz H."/>
        </authorList>
    </citation>
    <scope>NUCLEOTIDE SEQUENCE [LARGE SCALE GENOMIC DNA]</scope>
    <source>
        <strain evidence="4 5">DSM 25661</strain>
    </source>
</reference>
<keyword evidence="1 4" id="KW-0413">Isomerase</keyword>
<evidence type="ECO:0000313" key="4">
    <source>
        <dbReference type="EMBL" id="SHE49306.1"/>
    </source>
</evidence>
<organism evidence="4 5">
    <name type="scientific">Psychroflexus salarius</name>
    <dbReference type="NCBI Taxonomy" id="1155689"/>
    <lineage>
        <taxon>Bacteria</taxon>
        <taxon>Pseudomonadati</taxon>
        <taxon>Bacteroidota</taxon>
        <taxon>Flavobacteriia</taxon>
        <taxon>Flavobacteriales</taxon>
        <taxon>Flavobacteriaceae</taxon>
        <taxon>Psychroflexus</taxon>
    </lineage>
</organism>
<protein>
    <submittedName>
        <fullName evidence="4">Peptidyl-prolyl cis-trans isomerase SurA</fullName>
    </submittedName>
</protein>
<dbReference type="InterPro" id="IPR000297">
    <property type="entry name" value="PPIase_PpiC"/>
</dbReference>
<dbReference type="EMBL" id="FQTW01000002">
    <property type="protein sequence ID" value="SHE49306.1"/>
    <property type="molecule type" value="Genomic_DNA"/>
</dbReference>
<feature type="domain" description="PpiC" evidence="3">
    <location>
        <begin position="122"/>
        <end position="223"/>
    </location>
</feature>
<dbReference type="InterPro" id="IPR023058">
    <property type="entry name" value="PPIase_PpiC_CS"/>
</dbReference>
<proteinExistence type="predicted"/>
<feature type="domain" description="PpiC" evidence="3">
    <location>
        <begin position="228"/>
        <end position="328"/>
    </location>
</feature>
<feature type="chain" id="PRO_5009907637" evidence="2">
    <location>
        <begin position="25"/>
        <end position="652"/>
    </location>
</feature>
<dbReference type="PROSITE" id="PS01096">
    <property type="entry name" value="PPIC_PPIASE_1"/>
    <property type="match status" value="1"/>
</dbReference>
<name>A0A1M4TXY2_9FLAO</name>
<evidence type="ECO:0000259" key="3">
    <source>
        <dbReference type="PROSITE" id="PS50198"/>
    </source>
</evidence>
<dbReference type="Proteomes" id="UP000184462">
    <property type="component" value="Unassembled WGS sequence"/>
</dbReference>
<accession>A0A1M4TXY2</accession>
<dbReference type="InterPro" id="IPR050245">
    <property type="entry name" value="PrsA_foldase"/>
</dbReference>
<dbReference type="GO" id="GO:0003755">
    <property type="term" value="F:peptidyl-prolyl cis-trans isomerase activity"/>
    <property type="evidence" value="ECO:0007669"/>
    <property type="project" value="UniProtKB-KW"/>
</dbReference>
<evidence type="ECO:0000256" key="2">
    <source>
        <dbReference type="SAM" id="SignalP"/>
    </source>
</evidence>
<dbReference type="PANTHER" id="PTHR47245:SF2">
    <property type="entry name" value="PEPTIDYL-PROLYL CIS-TRANS ISOMERASE HP_0175-RELATED"/>
    <property type="match status" value="1"/>
</dbReference>
<dbReference type="Pfam" id="PF00639">
    <property type="entry name" value="Rotamase"/>
    <property type="match status" value="1"/>
</dbReference>
<dbReference type="RefSeq" id="WP_159432021.1">
    <property type="nucleotide sequence ID" value="NZ_FQTW01000002.1"/>
</dbReference>
<evidence type="ECO:0000313" key="5">
    <source>
        <dbReference type="Proteomes" id="UP000184462"/>
    </source>
</evidence>
<dbReference type="AlphaFoldDB" id="A0A1M4TXY2"/>
<dbReference type="Pfam" id="PF13616">
    <property type="entry name" value="Rotamase_3"/>
    <property type="match status" value="1"/>
</dbReference>
<dbReference type="InterPro" id="IPR046357">
    <property type="entry name" value="PPIase_dom_sf"/>
</dbReference>